<feature type="transmembrane region" description="Helical" evidence="7">
    <location>
        <begin position="302"/>
        <end position="322"/>
    </location>
</feature>
<evidence type="ECO:0000256" key="5">
    <source>
        <dbReference type="ARBA" id="ARBA00023136"/>
    </source>
</evidence>
<protein>
    <recommendedName>
        <fullName evidence="12">ABC3 transporter permease protein domain-containing protein</fullName>
    </recommendedName>
</protein>
<dbReference type="PANTHER" id="PTHR30572">
    <property type="entry name" value="MEMBRANE COMPONENT OF TRANSPORTER-RELATED"/>
    <property type="match status" value="1"/>
</dbReference>
<evidence type="ECO:0000256" key="2">
    <source>
        <dbReference type="ARBA" id="ARBA00022475"/>
    </source>
</evidence>
<dbReference type="PATRIC" id="fig|1121098.3.peg.2047"/>
<dbReference type="EMBL" id="AQHY01000025">
    <property type="protein sequence ID" value="EOA54621.1"/>
    <property type="molecule type" value="Genomic_DNA"/>
</dbReference>
<dbReference type="eggNOG" id="COG0577">
    <property type="taxonomic scope" value="Bacteria"/>
</dbReference>
<dbReference type="Pfam" id="PF02687">
    <property type="entry name" value="FtsX"/>
    <property type="match status" value="1"/>
</dbReference>
<evidence type="ECO:0000259" key="9">
    <source>
        <dbReference type="Pfam" id="PF12704"/>
    </source>
</evidence>
<evidence type="ECO:0000256" key="3">
    <source>
        <dbReference type="ARBA" id="ARBA00022692"/>
    </source>
</evidence>
<evidence type="ECO:0000259" key="8">
    <source>
        <dbReference type="Pfam" id="PF02687"/>
    </source>
</evidence>
<evidence type="ECO:0000313" key="11">
    <source>
        <dbReference type="Proteomes" id="UP000017831"/>
    </source>
</evidence>
<keyword evidence="2" id="KW-1003">Cell membrane</keyword>
<dbReference type="GO" id="GO:0005886">
    <property type="term" value="C:plasma membrane"/>
    <property type="evidence" value="ECO:0007669"/>
    <property type="project" value="UniProtKB-SubCell"/>
</dbReference>
<feature type="domain" description="MacB-like periplasmic core" evidence="9">
    <location>
        <begin position="146"/>
        <end position="262"/>
    </location>
</feature>
<name>U6RFU1_9BACT</name>
<dbReference type="STRING" id="1121098.HMPREF1534_02014"/>
<keyword evidence="4 7" id="KW-1133">Transmembrane helix</keyword>
<keyword evidence="3 7" id="KW-0812">Transmembrane</keyword>
<dbReference type="InterPro" id="IPR025857">
    <property type="entry name" value="MacB_PCD"/>
</dbReference>
<accession>U6RFU1</accession>
<feature type="domain" description="ABC3 transporter permease C-terminal" evidence="8">
    <location>
        <begin position="303"/>
        <end position="428"/>
    </location>
</feature>
<evidence type="ECO:0000256" key="1">
    <source>
        <dbReference type="ARBA" id="ARBA00004651"/>
    </source>
</evidence>
<evidence type="ECO:0000313" key="10">
    <source>
        <dbReference type="EMBL" id="EOA54621.1"/>
    </source>
</evidence>
<dbReference type="AlphaFoldDB" id="U6RFU1"/>
<evidence type="ECO:0000256" key="4">
    <source>
        <dbReference type="ARBA" id="ARBA00022989"/>
    </source>
</evidence>
<proteinExistence type="inferred from homology"/>
<comment type="similarity">
    <text evidence="6">Belongs to the ABC-4 integral membrane protein family.</text>
</comment>
<evidence type="ECO:0008006" key="12">
    <source>
        <dbReference type="Google" id="ProtNLM"/>
    </source>
</evidence>
<dbReference type="Pfam" id="PF12704">
    <property type="entry name" value="MacB_PCD"/>
    <property type="match status" value="1"/>
</dbReference>
<dbReference type="RefSeq" id="WP_005940430.1">
    <property type="nucleotide sequence ID" value="NZ_KB890342.1"/>
</dbReference>
<comment type="caution">
    <text evidence="10">The sequence shown here is derived from an EMBL/GenBank/DDBJ whole genome shotgun (WGS) entry which is preliminary data.</text>
</comment>
<dbReference type="HOGENOM" id="CLU_054551_0_0_10"/>
<feature type="transmembrane region" description="Helical" evidence="7">
    <location>
        <begin position="396"/>
        <end position="420"/>
    </location>
</feature>
<evidence type="ECO:0000256" key="6">
    <source>
        <dbReference type="ARBA" id="ARBA00038076"/>
    </source>
</evidence>
<dbReference type="Proteomes" id="UP000017831">
    <property type="component" value="Unassembled WGS sequence"/>
</dbReference>
<reference evidence="10 11" key="1">
    <citation type="submission" date="2013-04" db="EMBL/GenBank/DDBJ databases">
        <title>The Genome Sequence of Bacteroides massiliensis DSM 17679.</title>
        <authorList>
            <consortium name="The Broad Institute Genomics Platform"/>
            <person name="Earl A."/>
            <person name="Ward D."/>
            <person name="Feldgarden M."/>
            <person name="Gevers D."/>
            <person name="Martens E."/>
            <person name="Fenner L."/>
            <person name="Roux V."/>
            <person name="Mallet M.N."/>
            <person name="Raoult D."/>
            <person name="Walker B."/>
            <person name="Young S."/>
            <person name="Zeng Q."/>
            <person name="Gargeya S."/>
            <person name="Fitzgerald M."/>
            <person name="Haas B."/>
            <person name="Abouelleil A."/>
            <person name="Allen A.W."/>
            <person name="Alvarado L."/>
            <person name="Arachchi H.M."/>
            <person name="Berlin A.M."/>
            <person name="Chapman S.B."/>
            <person name="Gainer-Dewar J."/>
            <person name="Goldberg J."/>
            <person name="Griggs A."/>
            <person name="Gujja S."/>
            <person name="Hansen M."/>
            <person name="Howarth C."/>
            <person name="Imamovic A."/>
            <person name="Ireland A."/>
            <person name="Larimer J."/>
            <person name="McCowan C."/>
            <person name="Murphy C."/>
            <person name="Pearson M."/>
            <person name="Poon T.W."/>
            <person name="Priest M."/>
            <person name="Roberts A."/>
            <person name="Saif S."/>
            <person name="Shea T."/>
            <person name="Sisk P."/>
            <person name="Sykes S."/>
            <person name="Wortman J."/>
            <person name="Nusbaum C."/>
            <person name="Birren B."/>
        </authorList>
    </citation>
    <scope>NUCLEOTIDE SEQUENCE [LARGE SCALE GENOMIC DNA]</scope>
    <source>
        <strain evidence="11">B84634 / Timone 84634 / DSM 17679 / JCM 13223</strain>
    </source>
</reference>
<organism evidence="10 11">
    <name type="scientific">Phocaeicola massiliensis B84634 = Timone 84634 = DSM 17679 = JCM 13223</name>
    <dbReference type="NCBI Taxonomy" id="1121098"/>
    <lineage>
        <taxon>Bacteria</taxon>
        <taxon>Pseudomonadati</taxon>
        <taxon>Bacteroidota</taxon>
        <taxon>Bacteroidia</taxon>
        <taxon>Bacteroidales</taxon>
        <taxon>Bacteroidaceae</taxon>
        <taxon>Phocaeicola</taxon>
    </lineage>
</organism>
<feature type="transmembrane region" description="Helical" evidence="7">
    <location>
        <begin position="20"/>
        <end position="40"/>
    </location>
</feature>
<dbReference type="InterPro" id="IPR003838">
    <property type="entry name" value="ABC3_permease_C"/>
</dbReference>
<dbReference type="PANTHER" id="PTHR30572:SF4">
    <property type="entry name" value="ABC TRANSPORTER PERMEASE YTRF"/>
    <property type="match status" value="1"/>
</dbReference>
<feature type="transmembrane region" description="Helical" evidence="7">
    <location>
        <begin position="343"/>
        <end position="368"/>
    </location>
</feature>
<sequence>MIKKIICQLWNQRRMNGWIFIELVIVSFFLWTVIDPIYILTADKLIASGYDAHNRYVVKIGNYESSNGNYQAEMNTDSICKESYNRIIRVVRDLPEMKDFSIASSASFPNSGSWNGTQIYNDTADIKNDKYIHTQYYEFYLQDGSNMFRTYGMKDAFTGADINIPADAGTRQKVFLSEALARALFGKTDVTGQKVYSHDKSSYEIAGVFQDYKHRNYEQPYPLLVWVYNEIQGKTYMNWRYSITFSLKEGVDANAFEQRFKKEVMPLLKAGNFYCSGLESFEEVSYMYAQRSGVINQLRLKYSLAGFALLCIFLGMVGTFWIRCNARRQEIGIMRSMGASENAVRNQFLAEAFLLVTVAFVVALPVVFHQVHESGFFSSGVTRTILDMSYWQNQPVMHFCIVTLMTYIILLVIALIGTYIPVKRASHILPADALRDE</sequence>
<keyword evidence="11" id="KW-1185">Reference proteome</keyword>
<evidence type="ECO:0000256" key="7">
    <source>
        <dbReference type="SAM" id="Phobius"/>
    </source>
</evidence>
<gene>
    <name evidence="10" type="ORF">HMPREF1534_02014</name>
</gene>
<dbReference type="GeneID" id="60062033"/>
<keyword evidence="5 7" id="KW-0472">Membrane</keyword>
<dbReference type="InterPro" id="IPR050250">
    <property type="entry name" value="Macrolide_Exporter_MacB"/>
</dbReference>
<dbReference type="OrthoDB" id="1097311at2"/>
<dbReference type="GO" id="GO:0022857">
    <property type="term" value="F:transmembrane transporter activity"/>
    <property type="evidence" value="ECO:0007669"/>
    <property type="project" value="TreeGrafter"/>
</dbReference>
<comment type="subcellular location">
    <subcellularLocation>
        <location evidence="1">Cell membrane</location>
        <topology evidence="1">Multi-pass membrane protein</topology>
    </subcellularLocation>
</comment>